<evidence type="ECO:0000313" key="12">
    <source>
        <dbReference type="Proteomes" id="UP000657385"/>
    </source>
</evidence>
<evidence type="ECO:0000256" key="8">
    <source>
        <dbReference type="SAM" id="Phobius"/>
    </source>
</evidence>
<dbReference type="RefSeq" id="WP_196191882.1">
    <property type="nucleotide sequence ID" value="NZ_JADPRT010000001.1"/>
</dbReference>
<feature type="transmembrane region" description="Helical" evidence="8">
    <location>
        <begin position="159"/>
        <end position="176"/>
    </location>
</feature>
<dbReference type="AlphaFoldDB" id="A0A931B4E2"/>
<dbReference type="GO" id="GO:0005524">
    <property type="term" value="F:ATP binding"/>
    <property type="evidence" value="ECO:0007669"/>
    <property type="project" value="UniProtKB-KW"/>
</dbReference>
<dbReference type="Gene3D" id="1.20.1560.10">
    <property type="entry name" value="ABC transporter type 1, transmembrane domain"/>
    <property type="match status" value="1"/>
</dbReference>
<dbReference type="GO" id="GO:0016887">
    <property type="term" value="F:ATP hydrolysis activity"/>
    <property type="evidence" value="ECO:0007669"/>
    <property type="project" value="InterPro"/>
</dbReference>
<dbReference type="InterPro" id="IPR003439">
    <property type="entry name" value="ABC_transporter-like_ATP-bd"/>
</dbReference>
<evidence type="ECO:0000256" key="2">
    <source>
        <dbReference type="ARBA" id="ARBA00022692"/>
    </source>
</evidence>
<feature type="domain" description="ABC transmembrane type-1" evidence="10">
    <location>
        <begin position="17"/>
        <end position="263"/>
    </location>
</feature>
<dbReference type="GO" id="GO:0034040">
    <property type="term" value="F:ATPase-coupled lipid transmembrane transporter activity"/>
    <property type="evidence" value="ECO:0007669"/>
    <property type="project" value="TreeGrafter"/>
</dbReference>
<feature type="transmembrane region" description="Helical" evidence="8">
    <location>
        <begin position="20"/>
        <end position="51"/>
    </location>
</feature>
<evidence type="ECO:0000259" key="10">
    <source>
        <dbReference type="PROSITE" id="PS50929"/>
    </source>
</evidence>
<protein>
    <submittedName>
        <fullName evidence="11">ATP-binding cassette domain-containing protein</fullName>
    </submittedName>
</protein>
<comment type="subcellular location">
    <subcellularLocation>
        <location evidence="1">Cell membrane</location>
        <topology evidence="1">Multi-pass membrane protein</topology>
    </subcellularLocation>
</comment>
<evidence type="ECO:0000256" key="1">
    <source>
        <dbReference type="ARBA" id="ARBA00004651"/>
    </source>
</evidence>
<dbReference type="InterPro" id="IPR039421">
    <property type="entry name" value="Type_1_exporter"/>
</dbReference>
<dbReference type="InterPro" id="IPR027417">
    <property type="entry name" value="P-loop_NTPase"/>
</dbReference>
<dbReference type="PANTHER" id="PTHR24221">
    <property type="entry name" value="ATP-BINDING CASSETTE SUB-FAMILY B"/>
    <property type="match status" value="1"/>
</dbReference>
<dbReference type="PROSITE" id="PS00211">
    <property type="entry name" value="ABC_TRANSPORTER_1"/>
    <property type="match status" value="1"/>
</dbReference>
<dbReference type="GO" id="GO:0005886">
    <property type="term" value="C:plasma membrane"/>
    <property type="evidence" value="ECO:0007669"/>
    <property type="project" value="UniProtKB-SubCell"/>
</dbReference>
<reference evidence="11" key="1">
    <citation type="submission" date="2020-11" db="EMBL/GenBank/DDBJ databases">
        <title>Isolation and identification of active actinomycetes.</title>
        <authorList>
            <person name="Yu B."/>
        </authorList>
    </citation>
    <scope>NUCLEOTIDE SEQUENCE</scope>
    <source>
        <strain evidence="11">NEAU-YB345</strain>
    </source>
</reference>
<keyword evidence="3" id="KW-0547">Nucleotide-binding</keyword>
<dbReference type="PROSITE" id="PS50893">
    <property type="entry name" value="ABC_TRANSPORTER_2"/>
    <property type="match status" value="1"/>
</dbReference>
<organism evidence="11 12">
    <name type="scientific">Streptacidiphilus fuscans</name>
    <dbReference type="NCBI Taxonomy" id="2789292"/>
    <lineage>
        <taxon>Bacteria</taxon>
        <taxon>Bacillati</taxon>
        <taxon>Actinomycetota</taxon>
        <taxon>Actinomycetes</taxon>
        <taxon>Kitasatosporales</taxon>
        <taxon>Streptomycetaceae</taxon>
        <taxon>Streptacidiphilus</taxon>
    </lineage>
</organism>
<keyword evidence="12" id="KW-1185">Reference proteome</keyword>
<dbReference type="GO" id="GO:0140359">
    <property type="term" value="F:ABC-type transporter activity"/>
    <property type="evidence" value="ECO:0007669"/>
    <property type="project" value="InterPro"/>
</dbReference>
<dbReference type="Gene3D" id="3.40.50.300">
    <property type="entry name" value="P-loop containing nucleotide triphosphate hydrolases"/>
    <property type="match status" value="1"/>
</dbReference>
<dbReference type="Proteomes" id="UP000657385">
    <property type="component" value="Unassembled WGS sequence"/>
</dbReference>
<proteinExistence type="predicted"/>
<evidence type="ECO:0000256" key="5">
    <source>
        <dbReference type="ARBA" id="ARBA00022989"/>
    </source>
</evidence>
<dbReference type="SUPFAM" id="SSF52540">
    <property type="entry name" value="P-loop containing nucleoside triphosphate hydrolases"/>
    <property type="match status" value="1"/>
</dbReference>
<keyword evidence="2 8" id="KW-0812">Transmembrane</keyword>
<dbReference type="PANTHER" id="PTHR24221:SF654">
    <property type="entry name" value="ATP-BINDING CASSETTE SUB-FAMILY B MEMBER 6"/>
    <property type="match status" value="1"/>
</dbReference>
<evidence type="ECO:0000259" key="9">
    <source>
        <dbReference type="PROSITE" id="PS50893"/>
    </source>
</evidence>
<comment type="caution">
    <text evidence="11">The sequence shown here is derived from an EMBL/GenBank/DDBJ whole genome shotgun (WGS) entry which is preliminary data.</text>
</comment>
<evidence type="ECO:0000256" key="3">
    <source>
        <dbReference type="ARBA" id="ARBA00022741"/>
    </source>
</evidence>
<dbReference type="InterPro" id="IPR036640">
    <property type="entry name" value="ABC1_TM_sf"/>
</dbReference>
<dbReference type="SUPFAM" id="SSF90123">
    <property type="entry name" value="ABC transporter transmembrane region"/>
    <property type="match status" value="1"/>
</dbReference>
<dbReference type="EMBL" id="JADPRT010000001">
    <property type="protein sequence ID" value="MBF9066690.1"/>
    <property type="molecule type" value="Genomic_DNA"/>
</dbReference>
<dbReference type="InterPro" id="IPR017871">
    <property type="entry name" value="ABC_transporter-like_CS"/>
</dbReference>
<feature type="region of interest" description="Disordered" evidence="7">
    <location>
        <begin position="308"/>
        <end position="327"/>
    </location>
</feature>
<evidence type="ECO:0000256" key="6">
    <source>
        <dbReference type="ARBA" id="ARBA00023136"/>
    </source>
</evidence>
<accession>A0A931B4E2</accession>
<evidence type="ECO:0000256" key="4">
    <source>
        <dbReference type="ARBA" id="ARBA00022840"/>
    </source>
</evidence>
<evidence type="ECO:0000256" key="7">
    <source>
        <dbReference type="SAM" id="MobiDB-lite"/>
    </source>
</evidence>
<keyword evidence="5 8" id="KW-1133">Transmembrane helix</keyword>
<dbReference type="InterPro" id="IPR011527">
    <property type="entry name" value="ABC1_TM_dom"/>
</dbReference>
<evidence type="ECO:0000313" key="11">
    <source>
        <dbReference type="EMBL" id="MBF9066690.1"/>
    </source>
</evidence>
<keyword evidence="6 8" id="KW-0472">Membrane</keyword>
<dbReference type="InterPro" id="IPR003593">
    <property type="entry name" value="AAA+_ATPase"/>
</dbReference>
<dbReference type="PROSITE" id="PS50929">
    <property type="entry name" value="ABC_TM1F"/>
    <property type="match status" value="1"/>
</dbReference>
<keyword evidence="4 11" id="KW-0067">ATP-binding</keyword>
<feature type="domain" description="ABC transporter" evidence="9">
    <location>
        <begin position="327"/>
        <end position="559"/>
    </location>
</feature>
<dbReference type="SMART" id="SM00382">
    <property type="entry name" value="AAA"/>
    <property type="match status" value="1"/>
</dbReference>
<dbReference type="Pfam" id="PF00005">
    <property type="entry name" value="ABC_tran"/>
    <property type="match status" value="1"/>
</dbReference>
<sequence>MSPWRLLRRAVPLRDLALGVGMAVLAELSAAALLGVSGWFLTACALVTMVANTTWSWMYPSGAVRALALARTFLRYLERMTSHRTALATTVALRGALARGAARLTPRQLRAEGDGTLLGRLTVDVEAVAGLPAQTVAPLAGCAATAVAAEALLFRASPLLGVVELAVLALGVGWTLRGHRRARRHRADAARARQAARAGLIGARGGFDELRCLDAVTRVRAGVAASLAEEESLAAEAQRAERRARLGLRLLAGLGQAAGLLVALDLGRAPQPVADALGEVLLLTAVWELLDRLPDLLREAAESRDAAGRLAPLADGPGVRGGAAEPSPTADALTVAGLLTLRHGVPLSFTVRPPEVVVVTGANGSGKSTLLDQLAGRLGNETGEVLLDGSRVAELPAQVIAGQLAMVEAHDWLADATVADNLCQADPLADPDRLTGALASVGLERIPLDTPVGQAGRALSLGERRRLAVARALLRKPRYLLLDEPTEGLDRPTAEAFLTGIRAALPEAALVIALQRQDLGLLPWQPDRVIDLDVPSGRLDNTAVDGTSGDRAGYRVGADGQSSNRARWVVGTRST</sequence>
<name>A0A931B4E2_9ACTN</name>
<gene>
    <name evidence="11" type="ORF">I2501_01390</name>
</gene>